<dbReference type="Proteomes" id="UP000005640">
    <property type="component" value="Chromosome 8"/>
</dbReference>
<dbReference type="EMBL" id="AC018398">
    <property type="status" value="NOT_ANNOTATED_CDS"/>
    <property type="molecule type" value="Genomic_DNA"/>
</dbReference>
<evidence type="ECO:0007829" key="4">
    <source>
        <dbReference type="ProteomicsDB" id="A0A8I5KTK9"/>
    </source>
</evidence>
<dbReference type="Ensembl" id="ENST00000687720.1">
    <property type="protein sequence ID" value="ENSP00000510728.1"/>
    <property type="gene ID" value="ENSG00000147316.15"/>
</dbReference>
<dbReference type="OpenTargets" id="ENSG00000147316"/>
<dbReference type="Gene3D" id="3.40.50.10190">
    <property type="entry name" value="BRCT domain"/>
    <property type="match status" value="1"/>
</dbReference>
<reference evidence="1" key="5">
    <citation type="submission" date="2025-09" db="UniProtKB">
        <authorList>
            <consortium name="Ensembl"/>
        </authorList>
    </citation>
    <scope>IDENTIFICATION</scope>
</reference>
<keyword evidence="3 4" id="KW-1267">Proteomics identification</keyword>
<dbReference type="Ensembl" id="ENST00000687720.1">
    <property type="protein sequence ID" value="ENSP00000510728.1"/>
    <property type="gene ID" value="ENSG00000147316.16"/>
</dbReference>
<dbReference type="HGNC" id="HGNC:6954">
    <property type="gene designation" value="MCPH1"/>
</dbReference>
<protein>
    <submittedName>
        <fullName evidence="1">Microcephalin 1</fullName>
    </submittedName>
</protein>
<name>A0A8I5KTK9_HUMAN</name>
<dbReference type="GeneTree" id="ENSGT00390000018842"/>
<reference evidence="1 2" key="1">
    <citation type="journal article" date="2001" name="Nature">
        <title>Initial sequencing and analysis of the human genome.</title>
        <authorList>
            <consortium name="International Human Genome Sequencing Consortium"/>
            <person name="Lander E.S."/>
            <person name="Linton L.M."/>
            <person name="Birren B."/>
            <person name="Nusbaum C."/>
            <person name="Zody M.C."/>
            <person name="Baldwin J."/>
            <person name="Devon K."/>
            <person name="Dewar K."/>
            <person name="Doyle M."/>
            <person name="FitzHugh W."/>
            <person name="Funke R."/>
            <person name="Gage D."/>
            <person name="Harris K."/>
            <person name="Heaford A."/>
            <person name="Howland J."/>
            <person name="Kann L."/>
            <person name="Lehoczky J."/>
            <person name="LeVine R."/>
            <person name="McEwan P."/>
            <person name="McKernan K."/>
            <person name="Meldrim J."/>
            <person name="Mesirov J.P."/>
            <person name="Miranda C."/>
            <person name="Morris W."/>
            <person name="Naylor J."/>
            <person name="Raymond C."/>
            <person name="Rosetti M."/>
            <person name="Santos R."/>
            <person name="Sheridan A."/>
            <person name="Sougnez C."/>
            <person name="Stange-Thomann N."/>
            <person name="Stojanovic N."/>
            <person name="Subramanian A."/>
            <person name="Wyman D."/>
            <person name="Rogers J."/>
            <person name="Sulston J."/>
            <person name="Ainscough R."/>
            <person name="Beck S."/>
            <person name="Bentley D."/>
            <person name="Burton J."/>
            <person name="Clee C."/>
            <person name="Carter N."/>
            <person name="Coulson A."/>
            <person name="Deadman R."/>
            <person name="Deloukas P."/>
            <person name="Dunham A."/>
            <person name="Dunham I."/>
            <person name="Durbin R."/>
            <person name="French L."/>
            <person name="Grafham D."/>
            <person name="Gregory S."/>
            <person name="Hubbard T."/>
            <person name="Humphray S."/>
            <person name="Hunt A."/>
            <person name="Jones M."/>
            <person name="Lloyd C."/>
            <person name="McMurray A."/>
            <person name="Matthews L."/>
            <person name="Mercer S."/>
            <person name="Milne S."/>
            <person name="Mullikin J.C."/>
            <person name="Mungall A."/>
            <person name="Plumb R."/>
            <person name="Ross M."/>
            <person name="Shownkeen R."/>
            <person name="Sims S."/>
            <person name="Waterston R.H."/>
            <person name="Wilson R.K."/>
            <person name="Hillier L.W."/>
            <person name="McPherson J.D."/>
            <person name="Marra M.A."/>
            <person name="Mardis E.R."/>
            <person name="Fulton L.A."/>
            <person name="Chinwalla A.T."/>
            <person name="Pepin K.H."/>
            <person name="Gish W.R."/>
            <person name="Chissoe S.L."/>
            <person name="Wendl M.C."/>
            <person name="Delehaunty K.D."/>
            <person name="Miner T.L."/>
            <person name="Delehaunty A."/>
            <person name="Kramer J.B."/>
            <person name="Cook L.L."/>
            <person name="Fulton R.S."/>
            <person name="Johnson D.L."/>
            <person name="Minx P.J."/>
            <person name="Clifton S.W."/>
            <person name="Hawkins T."/>
            <person name="Branscomb E."/>
            <person name="Predki P."/>
            <person name="Richardson P."/>
            <person name="Wenning S."/>
            <person name="Slezak T."/>
            <person name="Doggett N."/>
            <person name="Cheng J.F."/>
            <person name="Olsen A."/>
            <person name="Lucas S."/>
            <person name="Elkin C."/>
            <person name="Uberbacher E."/>
            <person name="Frazier M."/>
            <person name="Gibbs R.A."/>
            <person name="Muzny D.M."/>
            <person name="Scherer S.E."/>
            <person name="Bouck J.B."/>
            <person name="Sodergren E.J."/>
            <person name="Worley K.C."/>
            <person name="Rives C.M."/>
            <person name="Gorrell J.H."/>
            <person name="Metzker M.L."/>
            <person name="Naylor S.L."/>
            <person name="Kucherlapati R.S."/>
            <person name="Nelson D.L."/>
            <person name="Weinstock G.M."/>
            <person name="Sakaki Y."/>
            <person name="Fujiyama A."/>
            <person name="Hattori M."/>
            <person name="Yada T."/>
            <person name="Toyoda A."/>
            <person name="Itoh T."/>
            <person name="Kawagoe C."/>
            <person name="Watanabe H."/>
            <person name="Totoki Y."/>
            <person name="Taylor T."/>
            <person name="Weissenbach J."/>
            <person name="Heilig R."/>
            <person name="Saurin W."/>
            <person name="Artiguenave F."/>
            <person name="Brottier P."/>
            <person name="Bruls T."/>
            <person name="Pelletier E."/>
            <person name="Robert C."/>
            <person name="Wincker P."/>
            <person name="Smith D.R."/>
            <person name="Doucette-Stamm L."/>
            <person name="Rubenfield M."/>
            <person name="Weinstock K."/>
            <person name="Lee H.M."/>
            <person name="Dubois J."/>
            <person name="Rosenthal A."/>
            <person name="Platzer M."/>
            <person name="Nyakatura G."/>
            <person name="Taudien S."/>
            <person name="Rump A."/>
            <person name="Yang H."/>
            <person name="Yu J."/>
            <person name="Wang J."/>
            <person name="Huang G."/>
            <person name="Gu J."/>
            <person name="Hood L."/>
            <person name="Rowen L."/>
            <person name="Madan A."/>
            <person name="Qin S."/>
            <person name="Davis R.W."/>
            <person name="Federspiel N.A."/>
            <person name="Abola A.P."/>
            <person name="Proctor M.J."/>
            <person name="Myers R.M."/>
            <person name="Schmutz J."/>
            <person name="Dickson M."/>
            <person name="Grimwood J."/>
            <person name="Cox D.R."/>
            <person name="Olson M.V."/>
            <person name="Kaul R."/>
            <person name="Raymond C."/>
            <person name="Shimizu N."/>
            <person name="Kawasaki K."/>
            <person name="Minoshima S."/>
            <person name="Evans G.A."/>
            <person name="Athanasiou M."/>
            <person name="Schultz R."/>
            <person name="Roe B.A."/>
            <person name="Chen F."/>
            <person name="Pan H."/>
            <person name="Ramser J."/>
            <person name="Lehrach H."/>
            <person name="Reinhardt R."/>
            <person name="McCombie W.R."/>
            <person name="de la Bastide M."/>
            <person name="Dedhia N."/>
            <person name="Blocker H."/>
            <person name="Hornischer K."/>
            <person name="Nordsiek G."/>
            <person name="Agarwala R."/>
            <person name="Aravind L."/>
            <person name="Bailey J.A."/>
            <person name="Bateman A."/>
            <person name="Batzoglou S."/>
            <person name="Birney E."/>
            <person name="Bork P."/>
            <person name="Brown D.G."/>
            <person name="Burge C.B."/>
            <person name="Cerutti L."/>
            <person name="Chen H.C."/>
            <person name="Church D."/>
            <person name="Clamp M."/>
            <person name="Copley R.R."/>
            <person name="Doerks T."/>
            <person name="Eddy S.R."/>
            <person name="Eichler E.E."/>
            <person name="Furey T.S."/>
            <person name="Galagan J."/>
            <person name="Gilbert J.G."/>
            <person name="Harmon C."/>
            <person name="Hayashizaki Y."/>
            <person name="Haussler D."/>
            <person name="Hermjakob H."/>
            <person name="Hokamp K."/>
            <person name="Jang W."/>
            <person name="Johnson L.S."/>
            <person name="Jones T.A."/>
            <person name="Kasif S."/>
            <person name="Kaspryzk A."/>
            <person name="Kennedy S."/>
            <person name="Kent W.J."/>
            <person name="Kitts P."/>
            <person name="Koonin E.V."/>
            <person name="Korf I."/>
            <person name="Kulp D."/>
            <person name="Lancet D."/>
            <person name="Lowe T.M."/>
            <person name="McLysaght A."/>
            <person name="Mikkelsen T."/>
            <person name="Moran J.V."/>
            <person name="Mulder N."/>
            <person name="Pollara V.J."/>
            <person name="Ponting C.P."/>
            <person name="Schuler G."/>
            <person name="Schultz J."/>
            <person name="Slater G."/>
            <person name="Smit A.F."/>
            <person name="Stupka E."/>
            <person name="Szustakowski J."/>
            <person name="Thierry-Mieg D."/>
            <person name="Thierry-Mieg J."/>
            <person name="Wagner L."/>
            <person name="Wallis J."/>
            <person name="Wheeler R."/>
            <person name="Williams A."/>
            <person name="Wolf Y.I."/>
            <person name="Wolfe K.H."/>
            <person name="Yang S.P."/>
            <person name="Yeh R.F."/>
            <person name="Collins F."/>
            <person name="Guyer M.S."/>
            <person name="Peterson J."/>
            <person name="Felsenfeld A."/>
            <person name="Wetterstrand K.A."/>
            <person name="Patrinos A."/>
            <person name="Morgan M.J."/>
            <person name="de Jong P."/>
            <person name="Catanese J.J."/>
            <person name="Osoegawa K."/>
            <person name="Shizuya H."/>
            <person name="Choi S."/>
            <person name="Chen Y.J."/>
        </authorList>
    </citation>
    <scope>NUCLEOTIDE SEQUENCE [LARGE SCALE GENOMIC DNA]</scope>
</reference>
<dbReference type="SMR" id="A0A8I5KTK9"/>
<dbReference type="PANTHER" id="PTHR14625">
    <property type="entry name" value="MICROCEPHALIN"/>
    <property type="match status" value="1"/>
</dbReference>
<reference evidence="1" key="4">
    <citation type="submission" date="2025-08" db="UniProtKB">
        <authorList>
            <consortium name="Ensembl"/>
        </authorList>
    </citation>
    <scope>IDENTIFICATION</scope>
</reference>
<organism evidence="1 2">
    <name type="scientific">Homo sapiens</name>
    <name type="common">Human</name>
    <dbReference type="NCBI Taxonomy" id="9606"/>
    <lineage>
        <taxon>Eukaryota</taxon>
        <taxon>Metazoa</taxon>
        <taxon>Chordata</taxon>
        <taxon>Craniata</taxon>
        <taxon>Vertebrata</taxon>
        <taxon>Euteleostomi</taxon>
        <taxon>Mammalia</taxon>
        <taxon>Eutheria</taxon>
        <taxon>Euarchontoglires</taxon>
        <taxon>Primates</taxon>
        <taxon>Haplorrhini</taxon>
        <taxon>Catarrhini</taxon>
        <taxon>Hominidae</taxon>
        <taxon>Homo</taxon>
    </lineage>
</organism>
<dbReference type="EMBL" id="AF287957">
    <property type="status" value="NOT_ANNOTATED_CDS"/>
    <property type="molecule type" value="Genomic_DNA"/>
</dbReference>
<dbReference type="OrthoDB" id="2384350at2759"/>
<proteinExistence type="evidence at protein level"/>
<reference evidence="1 2" key="3">
    <citation type="journal article" date="2006" name="Nature">
        <title>DNA sequence and analysis of human chromosome 8.</title>
        <authorList>
            <person name="Nusbaum C."/>
            <person name="Mikkelsen T.S."/>
            <person name="Zody M.C."/>
            <person name="Asakawa S."/>
            <person name="Taudien S."/>
            <person name="Garber M."/>
            <person name="Kodira C.D."/>
            <person name="Schueler M.G."/>
            <person name="Shimizu A."/>
            <person name="Whittaker C.A."/>
            <person name="Chang J.L."/>
            <person name="Cuomo C.A."/>
            <person name="Dewar K."/>
            <person name="FitzGerald M.G."/>
            <person name="Yang X."/>
            <person name="Allen N.R."/>
            <person name="Anderson S."/>
            <person name="Asakawa T."/>
            <person name="Blechschmidt K."/>
            <person name="Bloom T."/>
            <person name="Borowsky M.L."/>
            <person name="Butler J."/>
            <person name="Cook A."/>
            <person name="Corum B."/>
            <person name="DeArellano K."/>
            <person name="DeCaprio D."/>
            <person name="Dooley K.T."/>
            <person name="Dorris L.III."/>
            <person name="Engels R."/>
            <person name="Glockner G."/>
            <person name="Hafez N."/>
            <person name="Hagopian D.S."/>
            <person name="Hall J.L."/>
            <person name="Ishikawa S.K."/>
            <person name="Jaffe D.B."/>
            <person name="Kamat A."/>
            <person name="Kudoh J."/>
            <person name="Lehmann R."/>
            <person name="Lokitsang T."/>
            <person name="Macdonald P."/>
            <person name="Major J.E."/>
            <person name="Matthews C.D."/>
            <person name="Mauceli E."/>
            <person name="Menzel U."/>
            <person name="Mihalev A.H."/>
            <person name="Minoshima S."/>
            <person name="Murayama Y."/>
            <person name="Naylor J.W."/>
            <person name="Nicol R."/>
            <person name="Nguyen C."/>
            <person name="O'Leary S.B."/>
            <person name="O'Neill K."/>
            <person name="Parker S.C."/>
            <person name="Polley A."/>
            <person name="Raymond C.K."/>
            <person name="Reichwald K."/>
            <person name="Rodriguez J."/>
            <person name="Sasaki T."/>
            <person name="Schilhabel M."/>
            <person name="Siddiqui R."/>
            <person name="Smith C.L."/>
            <person name="Sneddon T.P."/>
            <person name="Talamas J.A."/>
            <person name="Tenzin P."/>
            <person name="Topham K."/>
            <person name="Venkataraman V."/>
            <person name="Wen G."/>
            <person name="Yamazaki S."/>
            <person name="Young S.K."/>
            <person name="Zeng Q."/>
            <person name="Zimmer A.R."/>
            <person name="Rosenthal A."/>
            <person name="Birren B.W."/>
            <person name="Platzer M."/>
            <person name="Shimizu N."/>
            <person name="Lander E.S."/>
        </authorList>
    </citation>
    <scope>NUCLEOTIDE SEQUENCE [LARGE SCALE GENOMIC DNA]</scope>
</reference>
<dbReference type="EMBL" id="AC016065">
    <property type="status" value="NOT_ANNOTATED_CDS"/>
    <property type="molecule type" value="Genomic_DNA"/>
</dbReference>
<dbReference type="PANTHER" id="PTHR14625:SF3">
    <property type="entry name" value="MICROCEPHALIN"/>
    <property type="match status" value="1"/>
</dbReference>
<evidence type="ECO:0000313" key="2">
    <source>
        <dbReference type="Proteomes" id="UP000005640"/>
    </source>
</evidence>
<gene>
    <name evidence="1" type="primary">MCPH1</name>
</gene>
<evidence type="ECO:0000313" key="1">
    <source>
        <dbReference type="Ensembl" id="ENSP00000510728.1"/>
    </source>
</evidence>
<dbReference type="InterPro" id="IPR036420">
    <property type="entry name" value="BRCT_dom_sf"/>
</dbReference>
<dbReference type="EMBL" id="KC877207">
    <property type="status" value="NOT_ANNOTATED_CDS"/>
    <property type="molecule type" value="Genomic_DNA"/>
</dbReference>
<accession>A0A8I5KTK9</accession>
<dbReference type="InterPro" id="IPR022047">
    <property type="entry name" value="Microcephalin-like"/>
</dbReference>
<dbReference type="GO" id="GO:0005654">
    <property type="term" value="C:nucleoplasm"/>
    <property type="evidence" value="ECO:0007669"/>
    <property type="project" value="UniProtKB-ARBA"/>
</dbReference>
<reference evidence="1 2" key="2">
    <citation type="journal article" date="2004" name="Nature">
        <title>Finishing the euchromatic sequence of the human genome.</title>
        <authorList>
            <consortium name="International Human Genome Sequencing Consortium"/>
        </authorList>
    </citation>
    <scope>NUCLEOTIDE SEQUENCE [LARGE SCALE GENOMIC DNA]</scope>
</reference>
<dbReference type="EMBL" id="KC877206">
    <property type="status" value="NOT_ANNOTATED_CDS"/>
    <property type="molecule type" value="Genomic_DNA"/>
</dbReference>
<dbReference type="AlphaFoldDB" id="A0A8I5KTK9"/>
<sequence>MAAPILKDVVAYVEVWSSNGTENYSKTFTTQLVDMGAKMESCCVTQAGVQWHNLGSL</sequence>
<keyword evidence="2" id="KW-1185">Reference proteome</keyword>
<evidence type="ECO:0007829" key="3">
    <source>
        <dbReference type="PeptideAtlas" id="A0A8I5KTK9"/>
    </source>
</evidence>